<evidence type="ECO:0000313" key="1">
    <source>
        <dbReference type="EMBL" id="RXH91015.1"/>
    </source>
</evidence>
<gene>
    <name evidence="1" type="ORF">DVH24_020038</name>
</gene>
<proteinExistence type="predicted"/>
<sequence>MSTTPPPPSPMASVSTTTTVVHGPSLRLASSPKFQIHMFWRKLRALLKGLWVLAQGAEGRCAWVLGSKDSEFDQVFLGFGLGFGV</sequence>
<reference evidence="1 2" key="1">
    <citation type="submission" date="2018-10" db="EMBL/GenBank/DDBJ databases">
        <title>A high-quality apple genome assembly.</title>
        <authorList>
            <person name="Hu J."/>
        </authorList>
    </citation>
    <scope>NUCLEOTIDE SEQUENCE [LARGE SCALE GENOMIC DNA]</scope>
    <source>
        <strain evidence="2">cv. HFTH1</strain>
        <tissue evidence="1">Young leaf</tissue>
    </source>
</reference>
<evidence type="ECO:0000313" key="2">
    <source>
        <dbReference type="Proteomes" id="UP000290289"/>
    </source>
</evidence>
<accession>A0A498J875</accession>
<name>A0A498J875_MALDO</name>
<comment type="caution">
    <text evidence="1">The sequence shown here is derived from an EMBL/GenBank/DDBJ whole genome shotgun (WGS) entry which is preliminary data.</text>
</comment>
<dbReference type="EMBL" id="RDQH01000334">
    <property type="protein sequence ID" value="RXH91015.1"/>
    <property type="molecule type" value="Genomic_DNA"/>
</dbReference>
<keyword evidence="2" id="KW-1185">Reference proteome</keyword>
<protein>
    <submittedName>
        <fullName evidence="1">Uncharacterized protein</fullName>
    </submittedName>
</protein>
<organism evidence="1 2">
    <name type="scientific">Malus domestica</name>
    <name type="common">Apple</name>
    <name type="synonym">Pyrus malus</name>
    <dbReference type="NCBI Taxonomy" id="3750"/>
    <lineage>
        <taxon>Eukaryota</taxon>
        <taxon>Viridiplantae</taxon>
        <taxon>Streptophyta</taxon>
        <taxon>Embryophyta</taxon>
        <taxon>Tracheophyta</taxon>
        <taxon>Spermatophyta</taxon>
        <taxon>Magnoliopsida</taxon>
        <taxon>eudicotyledons</taxon>
        <taxon>Gunneridae</taxon>
        <taxon>Pentapetalae</taxon>
        <taxon>rosids</taxon>
        <taxon>fabids</taxon>
        <taxon>Rosales</taxon>
        <taxon>Rosaceae</taxon>
        <taxon>Amygdaloideae</taxon>
        <taxon>Maleae</taxon>
        <taxon>Malus</taxon>
    </lineage>
</organism>
<dbReference type="Proteomes" id="UP000290289">
    <property type="component" value="Chromosome 8"/>
</dbReference>
<dbReference type="AlphaFoldDB" id="A0A498J875"/>